<accession>A0A7D5KEZ7</accession>
<keyword evidence="1" id="KW-1133">Transmembrane helix</keyword>
<evidence type="ECO:0000313" key="2">
    <source>
        <dbReference type="EMBL" id="QLG50676.1"/>
    </source>
</evidence>
<keyword evidence="3" id="KW-1185">Reference proteome</keyword>
<proteinExistence type="predicted"/>
<protein>
    <submittedName>
        <fullName evidence="2">AzlD domain-containing protein</fullName>
    </submittedName>
</protein>
<keyword evidence="1" id="KW-0472">Membrane</keyword>
<dbReference type="InterPro" id="IPR008407">
    <property type="entry name" value="Brnchd-chn_aa_trnsp_AzlD"/>
</dbReference>
<dbReference type="KEGG" id="haly:HYG82_18460"/>
<name>A0A7D5KEZ7_9EURY</name>
<organism evidence="2 3">
    <name type="scientific">Natrinema halophilum</name>
    <dbReference type="NCBI Taxonomy" id="1699371"/>
    <lineage>
        <taxon>Archaea</taxon>
        <taxon>Methanobacteriati</taxon>
        <taxon>Methanobacteriota</taxon>
        <taxon>Stenosarchaea group</taxon>
        <taxon>Halobacteria</taxon>
        <taxon>Halobacteriales</taxon>
        <taxon>Natrialbaceae</taxon>
        <taxon>Natrinema</taxon>
    </lineage>
</organism>
<feature type="transmembrane region" description="Helical" evidence="1">
    <location>
        <begin position="6"/>
        <end position="32"/>
    </location>
</feature>
<feature type="transmembrane region" description="Helical" evidence="1">
    <location>
        <begin position="93"/>
        <end position="110"/>
    </location>
</feature>
<dbReference type="GeneID" id="56035317"/>
<dbReference type="OrthoDB" id="187711at2157"/>
<reference evidence="2 3" key="1">
    <citation type="submission" date="2020-07" db="EMBL/GenBank/DDBJ databases">
        <authorList>
            <person name="Cui H."/>
        </authorList>
    </citation>
    <scope>NUCLEOTIDE SEQUENCE [LARGE SCALE GENOMIC DNA]</scope>
    <source>
        <strain evidence="2 3">YPL8</strain>
    </source>
</reference>
<dbReference type="RefSeq" id="WP_179263405.1">
    <property type="nucleotide sequence ID" value="NZ_CP058601.1"/>
</dbReference>
<sequence>MTEWSHIRIWAAIAGIGICTYVIRLSFVYLFGRIDSVPPRVEQTLRYVPAAVLAALVVPAVVTVQPTLGETVLDARLVAGSIATTVAWRTENVFYTIVVGMATLWVIRFGPSLIG</sequence>
<feature type="transmembrane region" description="Helical" evidence="1">
    <location>
        <begin position="44"/>
        <end position="64"/>
    </location>
</feature>
<dbReference type="Proteomes" id="UP000509241">
    <property type="component" value="Chromosome"/>
</dbReference>
<evidence type="ECO:0000256" key="1">
    <source>
        <dbReference type="SAM" id="Phobius"/>
    </source>
</evidence>
<evidence type="ECO:0000313" key="3">
    <source>
        <dbReference type="Proteomes" id="UP000509241"/>
    </source>
</evidence>
<dbReference type="AlphaFoldDB" id="A0A7D5KEZ7"/>
<gene>
    <name evidence="2" type="ORF">HYG82_18460</name>
</gene>
<dbReference type="Pfam" id="PF05437">
    <property type="entry name" value="AzlD"/>
    <property type="match status" value="1"/>
</dbReference>
<keyword evidence="1" id="KW-0812">Transmembrane</keyword>
<dbReference type="EMBL" id="CP058601">
    <property type="protein sequence ID" value="QLG50676.1"/>
    <property type="molecule type" value="Genomic_DNA"/>
</dbReference>